<organism evidence="10 11">
    <name type="scientific">Poriferisphaera corsica</name>
    <dbReference type="NCBI Taxonomy" id="2528020"/>
    <lineage>
        <taxon>Bacteria</taxon>
        <taxon>Pseudomonadati</taxon>
        <taxon>Planctomycetota</taxon>
        <taxon>Phycisphaerae</taxon>
        <taxon>Phycisphaerales</taxon>
        <taxon>Phycisphaeraceae</taxon>
        <taxon>Poriferisphaera</taxon>
    </lineage>
</organism>
<dbReference type="Gene3D" id="1.20.5.1030">
    <property type="entry name" value="Preprotein translocase secy subunit"/>
    <property type="match status" value="1"/>
</dbReference>
<feature type="transmembrane region" description="Helical" evidence="9">
    <location>
        <begin position="12"/>
        <end position="33"/>
    </location>
</feature>
<dbReference type="EMBL" id="CP036425">
    <property type="protein sequence ID" value="QDU32570.1"/>
    <property type="molecule type" value="Genomic_DNA"/>
</dbReference>
<proteinExistence type="inferred from homology"/>
<dbReference type="InterPro" id="IPR001901">
    <property type="entry name" value="Translocase_SecE/Sec61-g"/>
</dbReference>
<evidence type="ECO:0000256" key="5">
    <source>
        <dbReference type="ARBA" id="ARBA00022927"/>
    </source>
</evidence>
<dbReference type="Pfam" id="PF00584">
    <property type="entry name" value="SecE"/>
    <property type="match status" value="1"/>
</dbReference>
<dbReference type="GO" id="GO:0006605">
    <property type="term" value="P:protein targeting"/>
    <property type="evidence" value="ECO:0007669"/>
    <property type="project" value="UniProtKB-UniRule"/>
</dbReference>
<evidence type="ECO:0000256" key="9">
    <source>
        <dbReference type="HAMAP-Rule" id="MF_00422"/>
    </source>
</evidence>
<evidence type="ECO:0000313" key="11">
    <source>
        <dbReference type="Proteomes" id="UP000317369"/>
    </source>
</evidence>
<comment type="caution">
    <text evidence="9">Lacks conserved residue(s) required for the propagation of feature annotation.</text>
</comment>
<dbReference type="AlphaFoldDB" id="A0A517YQS5"/>
<dbReference type="PANTHER" id="PTHR33910:SF1">
    <property type="entry name" value="PROTEIN TRANSLOCASE SUBUNIT SECE"/>
    <property type="match status" value="1"/>
</dbReference>
<evidence type="ECO:0000256" key="8">
    <source>
        <dbReference type="ARBA" id="ARBA00023136"/>
    </source>
</evidence>
<comment type="function">
    <text evidence="9">Essential subunit of the Sec protein translocation channel SecYEG. Clamps together the 2 halves of SecY. May contact the channel plug during translocation.</text>
</comment>
<dbReference type="GO" id="GO:0009306">
    <property type="term" value="P:protein secretion"/>
    <property type="evidence" value="ECO:0007669"/>
    <property type="project" value="UniProtKB-UniRule"/>
</dbReference>
<feature type="transmembrane region" description="Helical" evidence="9">
    <location>
        <begin position="94"/>
        <end position="123"/>
    </location>
</feature>
<keyword evidence="2 9" id="KW-0813">Transport</keyword>
<comment type="similarity">
    <text evidence="9">Belongs to the SecE/SEC61-gamma family.</text>
</comment>
<dbReference type="GO" id="GO:0005886">
    <property type="term" value="C:plasma membrane"/>
    <property type="evidence" value="ECO:0007669"/>
    <property type="project" value="UniProtKB-UniRule"/>
</dbReference>
<evidence type="ECO:0000313" key="10">
    <source>
        <dbReference type="EMBL" id="QDU32570.1"/>
    </source>
</evidence>
<dbReference type="RefSeq" id="WP_200761502.1">
    <property type="nucleotide sequence ID" value="NZ_CP036425.1"/>
</dbReference>
<dbReference type="InterPro" id="IPR005807">
    <property type="entry name" value="SecE_bac"/>
</dbReference>
<keyword evidence="4 9" id="KW-0812">Transmembrane</keyword>
<dbReference type="KEGG" id="pcor:KS4_06020"/>
<gene>
    <name evidence="9" type="primary">secE</name>
    <name evidence="10" type="ORF">KS4_06020</name>
</gene>
<comment type="subunit">
    <text evidence="9">Component of the Sec protein translocase complex. Heterotrimer consisting of SecY, SecE and SecG subunits. The heterotrimers can form oligomers, although 1 heterotrimer is thought to be able to translocate proteins. Interacts with the ribosome. Interacts with SecDF, and other proteins may be involved. Interacts with SecA.</text>
</comment>
<keyword evidence="6 9" id="KW-1133">Transmembrane helix</keyword>
<evidence type="ECO:0000256" key="2">
    <source>
        <dbReference type="ARBA" id="ARBA00022448"/>
    </source>
</evidence>
<dbReference type="GO" id="GO:0008320">
    <property type="term" value="F:protein transmembrane transporter activity"/>
    <property type="evidence" value="ECO:0007669"/>
    <property type="project" value="UniProtKB-UniRule"/>
</dbReference>
<keyword evidence="3 9" id="KW-1003">Cell membrane</keyword>
<dbReference type="GO" id="GO:0065002">
    <property type="term" value="P:intracellular protein transmembrane transport"/>
    <property type="evidence" value="ECO:0007669"/>
    <property type="project" value="UniProtKB-UniRule"/>
</dbReference>
<protein>
    <recommendedName>
        <fullName evidence="9">Protein translocase subunit SecE</fullName>
    </recommendedName>
</protein>
<sequence>MAFKIYKPGEGYWTRTLTWIGAGTLVLSGILYIWKQMDIIQQNTIYWQGGMALAMVAFWGILLFWIMNKPNVAEFMIATEAEMKKVNWPSRMEVYGSTIVVIGGTFLLAAILFLINISFAWIFTQIGVLQS</sequence>
<evidence type="ECO:0000256" key="7">
    <source>
        <dbReference type="ARBA" id="ARBA00023010"/>
    </source>
</evidence>
<evidence type="ECO:0000256" key="1">
    <source>
        <dbReference type="ARBA" id="ARBA00004370"/>
    </source>
</evidence>
<reference evidence="10 11" key="1">
    <citation type="submission" date="2019-02" db="EMBL/GenBank/DDBJ databases">
        <title>Deep-cultivation of Planctomycetes and their phenomic and genomic characterization uncovers novel biology.</title>
        <authorList>
            <person name="Wiegand S."/>
            <person name="Jogler M."/>
            <person name="Boedeker C."/>
            <person name="Pinto D."/>
            <person name="Vollmers J."/>
            <person name="Rivas-Marin E."/>
            <person name="Kohn T."/>
            <person name="Peeters S.H."/>
            <person name="Heuer A."/>
            <person name="Rast P."/>
            <person name="Oberbeckmann S."/>
            <person name="Bunk B."/>
            <person name="Jeske O."/>
            <person name="Meyerdierks A."/>
            <person name="Storesund J.E."/>
            <person name="Kallscheuer N."/>
            <person name="Luecker S."/>
            <person name="Lage O.M."/>
            <person name="Pohl T."/>
            <person name="Merkel B.J."/>
            <person name="Hornburger P."/>
            <person name="Mueller R.-W."/>
            <person name="Bruemmer F."/>
            <person name="Labrenz M."/>
            <person name="Spormann A.M."/>
            <person name="Op den Camp H."/>
            <person name="Overmann J."/>
            <person name="Amann R."/>
            <person name="Jetten M.S.M."/>
            <person name="Mascher T."/>
            <person name="Medema M.H."/>
            <person name="Devos D.P."/>
            <person name="Kaster A.-K."/>
            <person name="Ovreas L."/>
            <person name="Rohde M."/>
            <person name="Galperin M.Y."/>
            <person name="Jogler C."/>
        </authorList>
    </citation>
    <scope>NUCLEOTIDE SEQUENCE [LARGE SCALE GENOMIC DNA]</scope>
    <source>
        <strain evidence="10 11">KS4</strain>
    </source>
</reference>
<keyword evidence="7 9" id="KW-0811">Translocation</keyword>
<dbReference type="InterPro" id="IPR038379">
    <property type="entry name" value="SecE_sf"/>
</dbReference>
<dbReference type="GO" id="GO:0043952">
    <property type="term" value="P:protein transport by the Sec complex"/>
    <property type="evidence" value="ECO:0007669"/>
    <property type="project" value="UniProtKB-UniRule"/>
</dbReference>
<evidence type="ECO:0000256" key="4">
    <source>
        <dbReference type="ARBA" id="ARBA00022692"/>
    </source>
</evidence>
<keyword evidence="5 9" id="KW-0653">Protein transport</keyword>
<feature type="transmembrane region" description="Helical" evidence="9">
    <location>
        <begin position="45"/>
        <end position="66"/>
    </location>
</feature>
<keyword evidence="8 9" id="KW-0472">Membrane</keyword>
<keyword evidence="11" id="KW-1185">Reference proteome</keyword>
<dbReference type="Proteomes" id="UP000317369">
    <property type="component" value="Chromosome"/>
</dbReference>
<comment type="subcellular location">
    <subcellularLocation>
        <location evidence="1">Membrane</location>
    </subcellularLocation>
</comment>
<evidence type="ECO:0000256" key="6">
    <source>
        <dbReference type="ARBA" id="ARBA00022989"/>
    </source>
</evidence>
<name>A0A517YQS5_9BACT</name>
<dbReference type="HAMAP" id="MF_00422">
    <property type="entry name" value="SecE"/>
    <property type="match status" value="1"/>
</dbReference>
<evidence type="ECO:0000256" key="3">
    <source>
        <dbReference type="ARBA" id="ARBA00022475"/>
    </source>
</evidence>
<accession>A0A517YQS5</accession>
<dbReference type="NCBIfam" id="TIGR00964">
    <property type="entry name" value="secE_bact"/>
    <property type="match status" value="1"/>
</dbReference>
<dbReference type="PANTHER" id="PTHR33910">
    <property type="entry name" value="PROTEIN TRANSLOCASE SUBUNIT SECE"/>
    <property type="match status" value="1"/>
</dbReference>